<dbReference type="GO" id="GO:0006884">
    <property type="term" value="P:cell volume homeostasis"/>
    <property type="evidence" value="ECO:0007669"/>
    <property type="project" value="TreeGrafter"/>
</dbReference>
<dbReference type="GO" id="GO:1990573">
    <property type="term" value="P:potassium ion import across plasma membrane"/>
    <property type="evidence" value="ECO:0007669"/>
    <property type="project" value="TreeGrafter"/>
</dbReference>
<dbReference type="GO" id="GO:0055064">
    <property type="term" value="P:chloride ion homeostasis"/>
    <property type="evidence" value="ECO:0007669"/>
    <property type="project" value="TreeGrafter"/>
</dbReference>
<organism evidence="7">
    <name type="scientific">Ornithodoros brasiliensis</name>
    <name type="common">Mouro tick</name>
    <dbReference type="NCBI Taxonomy" id="888526"/>
    <lineage>
        <taxon>Eukaryota</taxon>
        <taxon>Metazoa</taxon>
        <taxon>Ecdysozoa</taxon>
        <taxon>Arthropoda</taxon>
        <taxon>Chelicerata</taxon>
        <taxon>Arachnida</taxon>
        <taxon>Acari</taxon>
        <taxon>Parasitiformes</taxon>
        <taxon>Ixodida</taxon>
        <taxon>Ixodoidea</taxon>
        <taxon>Argasidae</taxon>
        <taxon>Ornithodorinae</taxon>
        <taxon>Ornithodoros</taxon>
    </lineage>
</organism>
<keyword evidence="2" id="KW-0812">Transmembrane</keyword>
<name>A0A1D2AHJ5_ORNBR</name>
<dbReference type="InterPro" id="IPR018491">
    <property type="entry name" value="SLC12_C"/>
</dbReference>
<dbReference type="Pfam" id="PF03522">
    <property type="entry name" value="SLC12"/>
    <property type="match status" value="1"/>
</dbReference>
<protein>
    <submittedName>
        <fullName evidence="7">Solute carrier family 12 member 2</fullName>
    </submittedName>
</protein>
<dbReference type="InterPro" id="IPR004842">
    <property type="entry name" value="SLC12A_fam"/>
</dbReference>
<dbReference type="PANTHER" id="PTHR11827">
    <property type="entry name" value="SOLUTE CARRIER FAMILY 12, CATION COTRANSPORTERS"/>
    <property type="match status" value="1"/>
</dbReference>
<evidence type="ECO:0000256" key="2">
    <source>
        <dbReference type="ARBA" id="ARBA00022692"/>
    </source>
</evidence>
<keyword evidence="3" id="KW-1133">Transmembrane helix</keyword>
<feature type="non-terminal residue" evidence="7">
    <location>
        <position position="1"/>
    </location>
</feature>
<dbReference type="GO" id="GO:0055078">
    <property type="term" value="P:sodium ion homeostasis"/>
    <property type="evidence" value="ECO:0007669"/>
    <property type="project" value="TreeGrafter"/>
</dbReference>
<comment type="subcellular location">
    <subcellularLocation>
        <location evidence="1">Membrane</location>
        <topology evidence="1">Multi-pass membrane protein</topology>
    </subcellularLocation>
</comment>
<dbReference type="GO" id="GO:0008511">
    <property type="term" value="F:sodium:potassium:chloride symporter activity"/>
    <property type="evidence" value="ECO:0007669"/>
    <property type="project" value="TreeGrafter"/>
</dbReference>
<proteinExistence type="predicted"/>
<dbReference type="GO" id="GO:0016020">
    <property type="term" value="C:membrane"/>
    <property type="evidence" value="ECO:0007669"/>
    <property type="project" value="UniProtKB-SubCell"/>
</dbReference>
<feature type="domain" description="SLC12A transporter C-terminal" evidence="6">
    <location>
        <begin position="3"/>
        <end position="334"/>
    </location>
</feature>
<dbReference type="GO" id="GO:0055075">
    <property type="term" value="P:potassium ion homeostasis"/>
    <property type="evidence" value="ECO:0007669"/>
    <property type="project" value="TreeGrafter"/>
</dbReference>
<feature type="non-terminal residue" evidence="7">
    <location>
        <position position="349"/>
    </location>
</feature>
<feature type="compositionally biased region" description="Polar residues" evidence="5">
    <location>
        <begin position="113"/>
        <end position="131"/>
    </location>
</feature>
<evidence type="ECO:0000259" key="6">
    <source>
        <dbReference type="Pfam" id="PF03522"/>
    </source>
</evidence>
<evidence type="ECO:0000256" key="5">
    <source>
        <dbReference type="SAM" id="MobiDB-lite"/>
    </source>
</evidence>
<accession>A0A1D2AHJ5</accession>
<dbReference type="AlphaFoldDB" id="A0A1D2AHJ5"/>
<evidence type="ECO:0000256" key="3">
    <source>
        <dbReference type="ARBA" id="ARBA00022989"/>
    </source>
</evidence>
<dbReference type="EMBL" id="GETE01001343">
    <property type="protein sequence ID" value="JAT78676.1"/>
    <property type="molecule type" value="Transcribed_RNA"/>
</dbReference>
<evidence type="ECO:0000313" key="7">
    <source>
        <dbReference type="EMBL" id="JAT78676.1"/>
    </source>
</evidence>
<dbReference type="PANTHER" id="PTHR11827:SF103">
    <property type="entry name" value="SODIUM CHLORIDE COTRANSPORTER 69, ISOFORM E"/>
    <property type="match status" value="1"/>
</dbReference>
<evidence type="ECO:0000256" key="4">
    <source>
        <dbReference type="ARBA" id="ARBA00023136"/>
    </source>
</evidence>
<sequence length="349" mass="39075">LLRTTQGQVIFTLVEDESFSHGVSSLIQVVGVGKLRPNVVLIGYKASWQTCPHEELQEYFATMHNAFDSHMALCILRLAEGLDYSMYGNLEEVLSENNVENGSPMVNHREASSTETLTRNASNSQISQAGSSADEASLPRTPTAERNNRDSGLGSYHKNTTTTTSVTMPDSDVAVPKVDTTPKRKSMSSQVLDLAKTIPKNVLHSVNQFQRKQKKGTIDVWWLYDDGGLTMLLPYLLSTRSQFSNCKLRVFALANKKYELDQEQRNMAELLSKFRIDYSDVMLIADIVMSPQEATKQEFQKLLKPWRRSSRDGEAQGLSTPYVTDSEIIAMKEKRIATSDCTNCFVSIP</sequence>
<keyword evidence="4" id="KW-0472">Membrane</keyword>
<feature type="region of interest" description="Disordered" evidence="5">
    <location>
        <begin position="98"/>
        <end position="187"/>
    </location>
</feature>
<reference evidence="7" key="1">
    <citation type="submission" date="2016-07" db="EMBL/GenBank/DDBJ databases">
        <title>Salivary Glands transcriptome analysis on engorged females of Ornithodoros brasiliensis (Acari:Argasidae).</title>
        <authorList>
            <person name="Simons S.M."/>
            <person name="Carvalho E."/>
            <person name="Junqueira-de-Azevedo I."/>
            <person name="Ho P.L."/>
            <person name="Giovanni D."/>
            <person name="Mendonca R."/>
            <person name="Onofrio V."/>
            <person name="Landulfo G."/>
            <person name="Ramirez D."/>
            <person name="Barros-Battesti D."/>
        </authorList>
    </citation>
    <scope>NUCLEOTIDE SEQUENCE</scope>
    <source>
        <strain evidence="7">Female</strain>
        <tissue evidence="7">Salivary gland</tissue>
    </source>
</reference>
<evidence type="ECO:0000256" key="1">
    <source>
        <dbReference type="ARBA" id="ARBA00004141"/>
    </source>
</evidence>